<evidence type="ECO:0000313" key="10">
    <source>
        <dbReference type="EMBL" id="TDW24919.1"/>
    </source>
</evidence>
<dbReference type="InterPro" id="IPR000706">
    <property type="entry name" value="AGPR_type-1"/>
</dbReference>
<accession>A0A4R8A2X0</accession>
<dbReference type="InterPro" id="IPR058924">
    <property type="entry name" value="AGPR_dimerisation_dom"/>
</dbReference>
<evidence type="ECO:0000313" key="11">
    <source>
        <dbReference type="Proteomes" id="UP000294743"/>
    </source>
</evidence>
<feature type="active site" evidence="7 8">
    <location>
        <position position="150"/>
    </location>
</feature>
<dbReference type="NCBIfam" id="TIGR01850">
    <property type="entry name" value="argC"/>
    <property type="match status" value="1"/>
</dbReference>
<dbReference type="Proteomes" id="UP000294743">
    <property type="component" value="Unassembled WGS sequence"/>
</dbReference>
<protein>
    <recommendedName>
        <fullName evidence="7">N-acetyl-gamma-glutamyl-phosphate reductase</fullName>
        <shortName evidence="7">AGPR</shortName>
        <ecNumber evidence="7">1.2.1.38</ecNumber>
    </recommendedName>
    <alternativeName>
        <fullName evidence="7">N-acetyl-glutamate semialdehyde dehydrogenase</fullName>
        <shortName evidence="7">NAGSA dehydrogenase</shortName>
    </alternativeName>
</protein>
<evidence type="ECO:0000256" key="2">
    <source>
        <dbReference type="ARBA" id="ARBA00022571"/>
    </source>
</evidence>
<evidence type="ECO:0000259" key="9">
    <source>
        <dbReference type="SMART" id="SM00859"/>
    </source>
</evidence>
<dbReference type="UniPathway" id="UPA00068">
    <property type="reaction ID" value="UER00108"/>
</dbReference>
<dbReference type="PANTHER" id="PTHR32338">
    <property type="entry name" value="N-ACETYL-GAMMA-GLUTAMYL-PHOSPHATE REDUCTASE, CHLOROPLASTIC-RELATED-RELATED"/>
    <property type="match status" value="1"/>
</dbReference>
<evidence type="ECO:0000256" key="6">
    <source>
        <dbReference type="ARBA" id="ARBA00050557"/>
    </source>
</evidence>
<keyword evidence="2 7" id="KW-0055">Arginine biosynthesis</keyword>
<dbReference type="Pfam" id="PF01118">
    <property type="entry name" value="Semialdhyde_dh"/>
    <property type="match status" value="1"/>
</dbReference>
<keyword evidence="3 7" id="KW-0028">Amino-acid biosynthesis</keyword>
<dbReference type="HAMAP" id="MF_00150">
    <property type="entry name" value="ArgC_type1"/>
    <property type="match status" value="1"/>
</dbReference>
<dbReference type="AlphaFoldDB" id="A0A4R8A2X0"/>
<dbReference type="GO" id="GO:0051287">
    <property type="term" value="F:NAD binding"/>
    <property type="evidence" value="ECO:0007669"/>
    <property type="project" value="InterPro"/>
</dbReference>
<comment type="pathway">
    <text evidence="1 7">Amino-acid biosynthesis; L-arginine biosynthesis; N(2)-acetyl-L-ornithine from L-glutamate: step 3/4.</text>
</comment>
<evidence type="ECO:0000256" key="5">
    <source>
        <dbReference type="ARBA" id="ARBA00023002"/>
    </source>
</evidence>
<dbReference type="PANTHER" id="PTHR32338:SF10">
    <property type="entry name" value="N-ACETYL-GAMMA-GLUTAMYL-PHOSPHATE REDUCTASE, CHLOROPLASTIC-RELATED"/>
    <property type="match status" value="1"/>
</dbReference>
<dbReference type="EMBL" id="SODD01000007">
    <property type="protein sequence ID" value="TDW24919.1"/>
    <property type="molecule type" value="Genomic_DNA"/>
</dbReference>
<keyword evidence="11" id="KW-1185">Reference proteome</keyword>
<reference evidence="10 11" key="1">
    <citation type="submission" date="2019-03" db="EMBL/GenBank/DDBJ databases">
        <title>Genomic Encyclopedia of Type Strains, Phase IV (KMG-IV): sequencing the most valuable type-strain genomes for metagenomic binning, comparative biology and taxonomic classification.</title>
        <authorList>
            <person name="Goeker M."/>
        </authorList>
    </citation>
    <scope>NUCLEOTIDE SEQUENCE [LARGE SCALE GENOMIC DNA]</scope>
    <source>
        <strain evidence="10 11">DSM 28867</strain>
    </source>
</reference>
<comment type="subcellular location">
    <subcellularLocation>
        <location evidence="7">Cytoplasm</location>
    </subcellularLocation>
</comment>
<evidence type="ECO:0000256" key="4">
    <source>
        <dbReference type="ARBA" id="ARBA00022857"/>
    </source>
</evidence>
<feature type="domain" description="Semialdehyde dehydrogenase NAD-binding" evidence="9">
    <location>
        <begin position="5"/>
        <end position="142"/>
    </location>
</feature>
<dbReference type="CDD" id="cd23934">
    <property type="entry name" value="AGPR_1_C"/>
    <property type="match status" value="1"/>
</dbReference>
<keyword evidence="4 7" id="KW-0521">NADP</keyword>
<dbReference type="RefSeq" id="WP_134168521.1">
    <property type="nucleotide sequence ID" value="NZ_SODD01000007.1"/>
</dbReference>
<name>A0A4R8A2X0_9FIRM</name>
<dbReference type="SUPFAM" id="SSF51735">
    <property type="entry name" value="NAD(P)-binding Rossmann-fold domains"/>
    <property type="match status" value="1"/>
</dbReference>
<dbReference type="Pfam" id="PF22698">
    <property type="entry name" value="Semialdhyde_dhC_1"/>
    <property type="match status" value="1"/>
</dbReference>
<evidence type="ECO:0000256" key="3">
    <source>
        <dbReference type="ARBA" id="ARBA00022605"/>
    </source>
</evidence>
<dbReference type="PROSITE" id="PS01224">
    <property type="entry name" value="ARGC"/>
    <property type="match status" value="1"/>
</dbReference>
<proteinExistence type="inferred from homology"/>
<evidence type="ECO:0000256" key="7">
    <source>
        <dbReference type="HAMAP-Rule" id="MF_00150"/>
    </source>
</evidence>
<dbReference type="GO" id="GO:0005737">
    <property type="term" value="C:cytoplasm"/>
    <property type="evidence" value="ECO:0007669"/>
    <property type="project" value="UniProtKB-SubCell"/>
</dbReference>
<dbReference type="Gene3D" id="3.30.360.10">
    <property type="entry name" value="Dihydrodipicolinate Reductase, domain 2"/>
    <property type="match status" value="1"/>
</dbReference>
<evidence type="ECO:0000256" key="8">
    <source>
        <dbReference type="PROSITE-ProRule" id="PRU10010"/>
    </source>
</evidence>
<dbReference type="CDD" id="cd17895">
    <property type="entry name" value="AGPR_1_N"/>
    <property type="match status" value="1"/>
</dbReference>
<keyword evidence="5 7" id="KW-0560">Oxidoreductase</keyword>
<comment type="caution">
    <text evidence="10">The sequence shown here is derived from an EMBL/GenBank/DDBJ whole genome shotgun (WGS) entry which is preliminary data.</text>
</comment>
<dbReference type="SUPFAM" id="SSF55347">
    <property type="entry name" value="Glyceraldehyde-3-phosphate dehydrogenase-like, C-terminal domain"/>
    <property type="match status" value="1"/>
</dbReference>
<dbReference type="GO" id="GO:0006526">
    <property type="term" value="P:L-arginine biosynthetic process"/>
    <property type="evidence" value="ECO:0007669"/>
    <property type="project" value="UniProtKB-UniRule"/>
</dbReference>
<evidence type="ECO:0000256" key="1">
    <source>
        <dbReference type="ARBA" id="ARBA00004862"/>
    </source>
</evidence>
<dbReference type="InterPro" id="IPR023013">
    <property type="entry name" value="AGPR_AS"/>
</dbReference>
<dbReference type="InterPro" id="IPR050085">
    <property type="entry name" value="AGPR"/>
</dbReference>
<dbReference type="EC" id="1.2.1.38" evidence="7"/>
<comment type="catalytic activity">
    <reaction evidence="6 7">
        <text>N-acetyl-L-glutamate 5-semialdehyde + phosphate + NADP(+) = N-acetyl-L-glutamyl 5-phosphate + NADPH + H(+)</text>
        <dbReference type="Rhea" id="RHEA:21588"/>
        <dbReference type="ChEBI" id="CHEBI:15378"/>
        <dbReference type="ChEBI" id="CHEBI:29123"/>
        <dbReference type="ChEBI" id="CHEBI:43474"/>
        <dbReference type="ChEBI" id="CHEBI:57783"/>
        <dbReference type="ChEBI" id="CHEBI:57936"/>
        <dbReference type="ChEBI" id="CHEBI:58349"/>
        <dbReference type="EC" id="1.2.1.38"/>
    </reaction>
</comment>
<dbReference type="FunFam" id="3.30.360.10:FF:000014">
    <property type="entry name" value="N-acetyl-gamma-glutamyl-phosphate reductase"/>
    <property type="match status" value="1"/>
</dbReference>
<dbReference type="GO" id="GO:0070401">
    <property type="term" value="F:NADP+ binding"/>
    <property type="evidence" value="ECO:0007669"/>
    <property type="project" value="InterPro"/>
</dbReference>
<gene>
    <name evidence="7" type="primary">argC</name>
    <name evidence="10" type="ORF">EDD63_10772</name>
</gene>
<organism evidence="10 11">
    <name type="scientific">Breznakia blatticola</name>
    <dbReference type="NCBI Taxonomy" id="1754012"/>
    <lineage>
        <taxon>Bacteria</taxon>
        <taxon>Bacillati</taxon>
        <taxon>Bacillota</taxon>
        <taxon>Erysipelotrichia</taxon>
        <taxon>Erysipelotrichales</taxon>
        <taxon>Erysipelotrichaceae</taxon>
        <taxon>Breznakia</taxon>
    </lineage>
</organism>
<comment type="function">
    <text evidence="7">Catalyzes the NADPH-dependent reduction of N-acetyl-5-glutamyl phosphate to yield N-acetyl-L-glutamate 5-semialdehyde.</text>
</comment>
<dbReference type="OrthoDB" id="9801289at2"/>
<dbReference type="Gene3D" id="3.40.50.720">
    <property type="entry name" value="NAD(P)-binding Rossmann-like Domain"/>
    <property type="match status" value="1"/>
</dbReference>
<keyword evidence="7" id="KW-0963">Cytoplasm</keyword>
<dbReference type="InterPro" id="IPR036291">
    <property type="entry name" value="NAD(P)-bd_dom_sf"/>
</dbReference>
<dbReference type="SMART" id="SM00859">
    <property type="entry name" value="Semialdhyde_dh"/>
    <property type="match status" value="1"/>
</dbReference>
<sequence>MNKLQVGIIGASGYGGAELLRLLLNHNQVEIAGINSRSYIGKPICELYPGFQEISDLVFVDEDAVIAASDLIFASLPHGISEPIAKKCADANKCFIDLGADFRLHDEADYQAWYNVPFKEKALHEQAVYGLSEIYPEQIKQAKIIGNPGCYPTSIGLALYPLMTTNYAFDEHVIIDAKSGVTGAGKELSEGSHFPNVNEAFHPYKVANHRHTPEIEQTLTEMHKQKVQITFVPHLLPISRGIISTIYVKMNEAINFDDLYQHYVDTYKNHTFVRVLENGKCANLKYVQYSNYCDISLHYDTRTHTLVLVSAIDNMVKGAAGQAIQNMNLMYGFAEDEGLKLIPPSF</sequence>
<comment type="similarity">
    <text evidence="7">Belongs to the NAGSA dehydrogenase family. Type 1 subfamily.</text>
</comment>
<dbReference type="GO" id="GO:0003942">
    <property type="term" value="F:N-acetyl-gamma-glutamyl-phosphate reductase activity"/>
    <property type="evidence" value="ECO:0007669"/>
    <property type="project" value="UniProtKB-UniRule"/>
</dbReference>
<dbReference type="InterPro" id="IPR000534">
    <property type="entry name" value="Semialdehyde_DH_NAD-bd"/>
</dbReference>